<dbReference type="OMA" id="GSVTSWH"/>
<dbReference type="EC" id="2.3.1.-" evidence="12 14"/>
<dbReference type="Proteomes" id="UP000189452">
    <property type="component" value="Chromosome"/>
</dbReference>
<dbReference type="EMBL" id="QTBD01000149">
    <property type="protein sequence ID" value="REQ51904.1"/>
    <property type="molecule type" value="Genomic_DNA"/>
</dbReference>
<reference evidence="8 24" key="3">
    <citation type="submission" date="2015-03" db="EMBL/GenBank/DDBJ databases">
        <authorList>
            <consortium name="Pathogen Informatics"/>
            <person name="Murphy D."/>
        </authorList>
    </citation>
    <scope>NUCLEOTIDE SEQUENCE [LARGE SCALE GENOMIC DNA]</scope>
    <source>
        <strain evidence="8 24">0268S</strain>
    </source>
</reference>
<evidence type="ECO:0000259" key="4">
    <source>
        <dbReference type="Pfam" id="PF00668"/>
    </source>
</evidence>
<dbReference type="Proteomes" id="UP000045842">
    <property type="component" value="Unassembled WGS sequence"/>
</dbReference>
<dbReference type="Proteomes" id="UP000300237">
    <property type="component" value="Chromosome"/>
</dbReference>
<dbReference type="Proteomes" id="UP000039217">
    <property type="component" value="Unassembled WGS sequence"/>
</dbReference>
<dbReference type="PATRIC" id="fig|1773.206.peg.793"/>
<dbReference type="EMBL" id="CNFU01000006">
    <property type="protein sequence ID" value="CKQ79460.1"/>
    <property type="molecule type" value="Genomic_DNA"/>
</dbReference>
<comment type="similarity">
    <text evidence="3">Belongs to the PapA acyltransferase family.</text>
</comment>
<dbReference type="Proteomes" id="UP000256381">
    <property type="component" value="Unassembled WGS sequence"/>
</dbReference>
<dbReference type="EMBL" id="CNGE01000024">
    <property type="protein sequence ID" value="CKR63564.1"/>
    <property type="molecule type" value="Genomic_DNA"/>
</dbReference>
<gene>
    <name evidence="12" type="primary">papA3</name>
    <name evidence="14" type="ORF">A4S10_01261</name>
    <name evidence="16" type="ORF">DKC2_1263</name>
    <name evidence="15" type="ORF">DSJ38_11340</name>
    <name evidence="5" type="ORF">ERS007657_00298</name>
    <name evidence="9" type="ORF">ERS007661_01337</name>
    <name evidence="10" type="ORF">ERS007679_01357</name>
    <name evidence="12" type="ORF">ERS007703_02658</name>
    <name evidence="11" type="ORF">ERS007741_00207</name>
    <name evidence="7" type="ORF">ERS027646_00267</name>
    <name evidence="6" type="ORF">ERS027661_00073</name>
    <name evidence="8" type="ORF">ERS094118_02901</name>
    <name evidence="13" type="ORF">J8J21_16515</name>
</gene>
<dbReference type="EMBL" id="LR027516">
    <property type="protein sequence ID" value="VCU49441.1"/>
    <property type="molecule type" value="Genomic_DNA"/>
</dbReference>
<dbReference type="SMR" id="A0A045HMX4"/>
<organism evidence="12 17">
    <name type="scientific">Mycobacterium tuberculosis</name>
    <dbReference type="NCBI Taxonomy" id="1773"/>
    <lineage>
        <taxon>Bacteria</taxon>
        <taxon>Bacillati</taxon>
        <taxon>Actinomycetota</taxon>
        <taxon>Actinomycetes</taxon>
        <taxon>Mycobacteriales</taxon>
        <taxon>Mycobacteriaceae</taxon>
        <taxon>Mycobacterium</taxon>
        <taxon>Mycobacterium tuberculosis complex</taxon>
    </lineage>
</organism>
<evidence type="ECO:0000313" key="5">
    <source>
        <dbReference type="EMBL" id="CFR66096.1"/>
    </source>
</evidence>
<dbReference type="Proteomes" id="UP000048948">
    <property type="component" value="Unassembled WGS sequence"/>
</dbReference>
<reference evidence="14 25" key="6">
    <citation type="submission" date="2017-02" db="EMBL/GenBank/DDBJ databases">
        <title>Protein polymorphisms may explain contrasting epidemiological fitness of two variants of a multidrug-resistant Mycobacterium tuberculosis strain.</title>
        <authorList>
            <person name="Bigi M.M."/>
            <person name="Lopez B."/>
            <person name="Blanco F.C."/>
            <person name="Sasiain M.C."/>
            <person name="De La Barrera S."/>
            <person name="Ritacco V."/>
            <person name="Bigi F."/>
            <person name="Soria M.A."/>
        </authorList>
    </citation>
    <scope>NUCLEOTIDE SEQUENCE [LARGE SCALE GENOMIC DNA]</scope>
    <source>
        <strain evidence="14 25">6548</strain>
    </source>
</reference>
<evidence type="ECO:0000313" key="16">
    <source>
        <dbReference type="EMBL" id="VCU49441.1"/>
    </source>
</evidence>
<evidence type="ECO:0000313" key="9">
    <source>
        <dbReference type="EMBL" id="CNU89955.1"/>
    </source>
</evidence>
<dbReference type="FunFam" id="3.30.559.30:FF:000007">
    <property type="entry name" value="Trehalose-2-sulfate acyltransferase papA2"/>
    <property type="match status" value="1"/>
</dbReference>
<sequence>MLRVGPLTIGTLDDWAPSTGSTVSWRPSAVAHTKASQAPISDVPVSYMQAQHIRGYCEQKAKGLDYSRLMVVSCQQPGQCDIRAANYVINAHLRRHDTYRSWFQYNGNGQIIRRTIQDPADIEFVPVHHGELTLPQIREIVQNTPDPLQWGCFRFGIVQGCDHFTFFASVDHVHVDAMIVGVTLMEFHLMYAALVGGHAPLELPPAGSYDDFCRRQHTFSSTLTVESPQVRAWTKFAEGTNGSFPDFPLPLGDPSKPSDADIVTVMMLDEEQTAQFESVCTAAGARFIGGVLACCGLAEHELTGTTTYYGLTPRDTRRTPADAMTQGWFTGLIPITVPIAGSAFGDAARAAQTSFDSGVKLAEVPYDRVVELSSTLTMPRPNFPVVNFLDAGAAPLSVLLTAELTGTNIGVYSDGRYSYQLSIYVIRVEQGTAVAVMFPDNPIARESVARYLATLKSVFQRVAESGQQQNVA</sequence>
<reference evidence="17 18" key="1">
    <citation type="submission" date="2015-03" db="EMBL/GenBank/DDBJ databases">
        <authorList>
            <consortium name="Pathogen Informatics"/>
        </authorList>
    </citation>
    <scope>NUCLEOTIDE SEQUENCE [LARGE SCALE GENOMIC DNA]</scope>
    <source>
        <strain evidence="7 22">Bir 172</strain>
        <strain evidence="6 23">Bir 187</strain>
        <strain evidence="5 20">C09601061</strain>
        <strain evidence="9 18">D00501624</strain>
        <strain evidence="10 19">G09801536</strain>
        <strain evidence="17">K00500041</strain>
        <strain evidence="11 21">P00601463</strain>
    </source>
</reference>
<accession>A0A045HMX4</accession>
<dbReference type="AlphaFoldDB" id="A0A045HMX4"/>
<evidence type="ECO:0000313" key="28">
    <source>
        <dbReference type="Proteomes" id="UP000671119"/>
    </source>
</evidence>
<dbReference type="EMBL" id="CSAD01000142">
    <property type="protein sequence ID" value="COV22512.1"/>
    <property type="molecule type" value="Genomic_DNA"/>
</dbReference>
<evidence type="ECO:0000313" key="6">
    <source>
        <dbReference type="EMBL" id="CKQ79460.1"/>
    </source>
</evidence>
<dbReference type="Proteomes" id="UP000038802">
    <property type="component" value="Unassembled WGS sequence"/>
</dbReference>
<dbReference type="EMBL" id="CQQC01000361">
    <property type="protein sequence ID" value="CNU89955.1"/>
    <property type="molecule type" value="Genomic_DNA"/>
</dbReference>
<evidence type="ECO:0000313" key="7">
    <source>
        <dbReference type="EMBL" id="CKR63564.1"/>
    </source>
</evidence>
<evidence type="ECO:0000313" key="12">
    <source>
        <dbReference type="EMBL" id="COW06225.1"/>
    </source>
</evidence>
<reference evidence="16 27" key="8">
    <citation type="submission" date="2018-08" db="EMBL/GenBank/DDBJ databases">
        <authorList>
            <person name="Fokvardsen B D."/>
            <person name="Norman A."/>
        </authorList>
    </citation>
    <scope>NUCLEOTIDE SEQUENCE [LARGE SCALE GENOMIC DNA]</scope>
    <source>
        <strain evidence="16 27">DKC2</strain>
    </source>
</reference>
<proteinExistence type="inferred from homology"/>
<evidence type="ECO:0000256" key="1">
    <source>
        <dbReference type="ARBA" id="ARBA00022679"/>
    </source>
</evidence>
<keyword evidence="1 12" id="KW-0808">Transferase</keyword>
<dbReference type="Gene3D" id="3.30.559.30">
    <property type="entry name" value="Nonribosomal peptide synthetase, condensation domain"/>
    <property type="match status" value="1"/>
</dbReference>
<dbReference type="EMBL" id="COPH01000023">
    <property type="protein sequence ID" value="CLW60368.1"/>
    <property type="molecule type" value="Genomic_DNA"/>
</dbReference>
<dbReference type="EMBL" id="LWDQ01000001">
    <property type="protein sequence ID" value="OMH59098.1"/>
    <property type="molecule type" value="Genomic_DNA"/>
</dbReference>
<reference evidence="13 28" key="9">
    <citation type="submission" date="2021-03" db="EMBL/GenBank/DDBJ databases">
        <title>Whole Genome Sequencing of Mycobacterium tuberculosis clinical isolates from Arunachal Pradesh, India.</title>
        <authorList>
            <person name="Singh S."/>
            <person name="Mudliar S.R."/>
            <person name="Kulsum U."/>
            <person name="Rufai S.B."/>
            <person name="Singh P.K."/>
            <person name="Umpo M."/>
            <person name="Nyori M."/>
        </authorList>
    </citation>
    <scope>NUCLEOTIDE SEQUENCE [LARGE SCALE GENOMIC DNA]</scope>
    <source>
        <strain evidence="13 28">OMICS/BPL/0142/20/SP</strain>
    </source>
</reference>
<reference evidence="15" key="7">
    <citation type="submission" date="2018-07" db="EMBL/GenBank/DDBJ databases">
        <authorList>
            <person name="Shah S."/>
            <person name="Brown T."/>
            <person name="Auld S."/>
            <person name="Bratton K."/>
            <person name="Narechania A."/>
            <person name="Mathema B."/>
            <person name="Gandhi N."/>
        </authorList>
    </citation>
    <scope>NUCLEOTIDE SEQUENCE</scope>
    <source>
        <strain evidence="15">32301_S10</strain>
    </source>
</reference>
<dbReference type="InterPro" id="IPR023213">
    <property type="entry name" value="CAT-like_dom_sf"/>
</dbReference>
<dbReference type="RefSeq" id="WP_003898759.1">
    <property type="nucleotide sequence ID" value="NZ_AP017901.1"/>
</dbReference>
<dbReference type="Proteomes" id="UP000671119">
    <property type="component" value="Unassembled WGS sequence"/>
</dbReference>
<dbReference type="GO" id="GO:0016747">
    <property type="term" value="F:acyltransferase activity, transferring groups other than amino-acyl groups"/>
    <property type="evidence" value="ECO:0007669"/>
    <property type="project" value="UniProtKB-ARBA"/>
</dbReference>
<evidence type="ECO:0000313" key="10">
    <source>
        <dbReference type="EMBL" id="COV22512.1"/>
    </source>
</evidence>
<reference evidence="15 26" key="5">
    <citation type="journal article" date="2017" name="N. Engl. J. Med.">
        <title>Transmission of Extensively Drug-Resistant Tuberculosis in South Africa.</title>
        <authorList>
            <person name="Shah N.S."/>
            <person name="Auld S.C."/>
            <person name="Brust J.C."/>
            <person name="Mathema B."/>
            <person name="Ismail N."/>
            <person name="Moodley P."/>
            <person name="Mlisana K."/>
            <person name="Allana S."/>
            <person name="Campbell A."/>
            <person name="Mthiyane T."/>
            <person name="Morris N."/>
            <person name="Mpangase P."/>
            <person name="van der Meulen H."/>
            <person name="Omar S.V."/>
            <person name="Brown T.S."/>
            <person name="Narechania A."/>
            <person name="Shaskina E."/>
            <person name="Kapwata T."/>
            <person name="Kreiswirth B."/>
            <person name="Gandhi N.R."/>
        </authorList>
    </citation>
    <scope>NUCLEOTIDE SEQUENCE [LARGE SCALE GENOMIC DNA]</scope>
    <source>
        <strain evidence="15 26">32301_S10</strain>
    </source>
</reference>
<keyword evidence="2 12" id="KW-0012">Acyltransferase</keyword>
<dbReference type="Proteomes" id="UP000050139">
    <property type="component" value="Unassembled WGS sequence"/>
</dbReference>
<dbReference type="Pfam" id="PF00668">
    <property type="entry name" value="Condensation"/>
    <property type="match status" value="1"/>
</dbReference>
<evidence type="ECO:0000313" key="25">
    <source>
        <dbReference type="Proteomes" id="UP000189452"/>
    </source>
</evidence>
<evidence type="ECO:0000313" key="26">
    <source>
        <dbReference type="Proteomes" id="UP000256381"/>
    </source>
</evidence>
<dbReference type="Proteomes" id="UP000049023">
    <property type="component" value="Unassembled WGS sequence"/>
</dbReference>
<evidence type="ECO:0000256" key="3">
    <source>
        <dbReference type="ARBA" id="ARBA00060752"/>
    </source>
</evidence>
<dbReference type="EMBL" id="CGCX01000059">
    <property type="protein sequence ID" value="CFR66096.1"/>
    <property type="molecule type" value="Genomic_DNA"/>
</dbReference>
<dbReference type="SUPFAM" id="SSF52777">
    <property type="entry name" value="CoA-dependent acyltransferases"/>
    <property type="match status" value="2"/>
</dbReference>
<reference evidence="14 25" key="4">
    <citation type="submission" date="2016-04" db="EMBL/GenBank/DDBJ databases">
        <authorList>
            <person name="Bigi M."/>
            <person name="Bigi F."/>
            <person name="Soria M.A."/>
        </authorList>
    </citation>
    <scope>NUCLEOTIDE SEQUENCE [LARGE SCALE GENOMIC DNA]</scope>
    <source>
        <strain evidence="14 25">6548</strain>
    </source>
</reference>
<evidence type="ECO:0000313" key="19">
    <source>
        <dbReference type="Proteomes" id="UP000045842"/>
    </source>
</evidence>
<evidence type="ECO:0000313" key="21">
    <source>
        <dbReference type="Proteomes" id="UP000048600"/>
    </source>
</evidence>
<evidence type="ECO:0000313" key="13">
    <source>
        <dbReference type="EMBL" id="MBP0684683.1"/>
    </source>
</evidence>
<dbReference type="EMBL" id="CHKL01000010">
    <property type="protein sequence ID" value="COV57602.1"/>
    <property type="molecule type" value="Genomic_DNA"/>
</dbReference>
<evidence type="ECO:0000313" key="20">
    <source>
        <dbReference type="Proteomes" id="UP000046680"/>
    </source>
</evidence>
<name>A0A045HMX4_MYCTX</name>
<evidence type="ECO:0000256" key="2">
    <source>
        <dbReference type="ARBA" id="ARBA00023315"/>
    </source>
</evidence>
<dbReference type="Gene3D" id="3.30.559.10">
    <property type="entry name" value="Chloramphenicol acetyltransferase-like domain"/>
    <property type="match status" value="1"/>
</dbReference>
<evidence type="ECO:0000313" key="17">
    <source>
        <dbReference type="Proteomes" id="UP000038802"/>
    </source>
</evidence>
<dbReference type="Proteomes" id="UP000046680">
    <property type="component" value="Unassembled WGS sequence"/>
</dbReference>
<dbReference type="EMBL" id="CSAE01000302">
    <property type="protein sequence ID" value="COW06225.1"/>
    <property type="molecule type" value="Genomic_DNA"/>
</dbReference>
<evidence type="ECO:0000313" key="27">
    <source>
        <dbReference type="Proteomes" id="UP000300237"/>
    </source>
</evidence>
<dbReference type="FunFam" id="3.30.559.10:FF:000022">
    <property type="entry name" value="Trehalose-2-sulfate acyltransferase papA2"/>
    <property type="match status" value="1"/>
</dbReference>
<dbReference type="Proteomes" id="UP000048600">
    <property type="component" value="Unassembled WGS sequence"/>
</dbReference>
<evidence type="ECO:0000313" key="22">
    <source>
        <dbReference type="Proteomes" id="UP000048948"/>
    </source>
</evidence>
<evidence type="ECO:0000313" key="8">
    <source>
        <dbReference type="EMBL" id="CLW60368.1"/>
    </source>
</evidence>
<dbReference type="GO" id="GO:0008610">
    <property type="term" value="P:lipid biosynthetic process"/>
    <property type="evidence" value="ECO:0007669"/>
    <property type="project" value="UniProtKB-ARBA"/>
</dbReference>
<evidence type="ECO:0000313" key="11">
    <source>
        <dbReference type="EMBL" id="COV57602.1"/>
    </source>
</evidence>
<dbReference type="STRING" id="115862.BBG46_06360"/>
<evidence type="ECO:0000313" key="14">
    <source>
        <dbReference type="EMBL" id="OMH59098.1"/>
    </source>
</evidence>
<dbReference type="EMBL" id="JAGIZI010000029">
    <property type="protein sequence ID" value="MBP0684683.1"/>
    <property type="molecule type" value="Genomic_DNA"/>
</dbReference>
<dbReference type="InterPro" id="IPR001242">
    <property type="entry name" value="Condensation_dom"/>
</dbReference>
<protein>
    <submittedName>
        <fullName evidence="12">Polyketide synthase</fullName>
    </submittedName>
    <submittedName>
        <fullName evidence="13 14">acyltransferase PapA3</fullName>
        <ecNumber evidence="12 14">2.3.1.-</ecNumber>
    </submittedName>
</protein>
<evidence type="ECO:0000313" key="18">
    <source>
        <dbReference type="Proteomes" id="UP000039217"/>
    </source>
</evidence>
<evidence type="ECO:0000313" key="15">
    <source>
        <dbReference type="EMBL" id="REQ51904.1"/>
    </source>
</evidence>
<feature type="domain" description="Condensation" evidence="4">
    <location>
        <begin position="54"/>
        <end position="468"/>
    </location>
</feature>
<evidence type="ECO:0000313" key="24">
    <source>
        <dbReference type="Proteomes" id="UP000050139"/>
    </source>
</evidence>
<reference evidence="12" key="2">
    <citation type="submission" date="2015-03" db="EMBL/GenBank/DDBJ databases">
        <authorList>
            <person name="Murphy D."/>
        </authorList>
    </citation>
    <scope>NUCLEOTIDE SEQUENCE [LARGE SCALE GENOMIC DNA]</scope>
    <source>
        <strain evidence="12">K00500041</strain>
    </source>
</reference>
<dbReference type="GeneID" id="45425153"/>
<evidence type="ECO:0000313" key="23">
    <source>
        <dbReference type="Proteomes" id="UP000049023"/>
    </source>
</evidence>